<gene>
    <name evidence="1" type="ORF">Lspi_0665</name>
</gene>
<dbReference type="EMBL" id="LNYX01000007">
    <property type="protein sequence ID" value="KTD65348.1"/>
    <property type="molecule type" value="Genomic_DNA"/>
</dbReference>
<sequence>MANTEFKQQILFIKDVERLIGRNRNTLRRWWLTGKFPRPVKIHDSLLTWHYVVIEQWIDQMLTTKDSNSTK</sequence>
<dbReference type="PATRIC" id="fig|452.5.peg.729"/>
<comment type="caution">
    <text evidence="1">The sequence shown here is derived from an EMBL/GenBank/DDBJ whole genome shotgun (WGS) entry which is preliminary data.</text>
</comment>
<organism evidence="1 2">
    <name type="scientific">Legionella spiritensis</name>
    <dbReference type="NCBI Taxonomy" id="452"/>
    <lineage>
        <taxon>Bacteria</taxon>
        <taxon>Pseudomonadati</taxon>
        <taxon>Pseudomonadota</taxon>
        <taxon>Gammaproteobacteria</taxon>
        <taxon>Legionellales</taxon>
        <taxon>Legionellaceae</taxon>
        <taxon>Legionella</taxon>
    </lineage>
</organism>
<dbReference type="Proteomes" id="UP000054877">
    <property type="component" value="Unassembled WGS sequence"/>
</dbReference>
<accession>A0A0W0Z8A6</accession>
<dbReference type="RefSeq" id="WP_058482615.1">
    <property type="nucleotide sequence ID" value="NZ_CAAAII010000002.1"/>
</dbReference>
<dbReference type="OrthoDB" id="5298532at2"/>
<dbReference type="Pfam" id="PF05930">
    <property type="entry name" value="Phage_AlpA"/>
    <property type="match status" value="1"/>
</dbReference>
<evidence type="ECO:0000313" key="2">
    <source>
        <dbReference type="Proteomes" id="UP000054877"/>
    </source>
</evidence>
<name>A0A0W0Z8A6_LEGSP</name>
<dbReference type="AlphaFoldDB" id="A0A0W0Z8A6"/>
<keyword evidence="2" id="KW-1185">Reference proteome</keyword>
<evidence type="ECO:0000313" key="1">
    <source>
        <dbReference type="EMBL" id="KTD65348.1"/>
    </source>
</evidence>
<dbReference type="InterPro" id="IPR010260">
    <property type="entry name" value="AlpA"/>
</dbReference>
<dbReference type="STRING" id="452.Lspi_0665"/>
<proteinExistence type="predicted"/>
<reference evidence="1 2" key="1">
    <citation type="submission" date="2015-11" db="EMBL/GenBank/DDBJ databases">
        <title>Genomic analysis of 38 Legionella species identifies large and diverse effector repertoires.</title>
        <authorList>
            <person name="Burstein D."/>
            <person name="Amaro F."/>
            <person name="Zusman T."/>
            <person name="Lifshitz Z."/>
            <person name="Cohen O."/>
            <person name="Gilbert J.A."/>
            <person name="Pupko T."/>
            <person name="Shuman H.A."/>
            <person name="Segal G."/>
        </authorList>
    </citation>
    <scope>NUCLEOTIDE SEQUENCE [LARGE SCALE GENOMIC DNA]</scope>
    <source>
        <strain evidence="1 2">Mt.St.Helens-9</strain>
    </source>
</reference>
<protein>
    <submittedName>
        <fullName evidence="1">Prophage regulatory protein-like protein</fullName>
    </submittedName>
</protein>
<dbReference type="Gene3D" id="1.10.238.160">
    <property type="match status" value="1"/>
</dbReference>